<evidence type="ECO:0000313" key="2">
    <source>
        <dbReference type="Proteomes" id="UP001177898"/>
    </source>
</evidence>
<protein>
    <submittedName>
        <fullName evidence="1">Uncharacterized protein</fullName>
    </submittedName>
</protein>
<accession>A0ABU0V228</accession>
<sequence>MIDEMTELILDNKPLSVELKQKAQKMLAEFKANLKHSLKDADQYRKNANVEDYDFNNYSNAIRDVSANMTIRTNSKPENWVFELSDARYSLTYGLGFIKKEK</sequence>
<proteinExistence type="predicted"/>
<dbReference type="RefSeq" id="WP_306644807.1">
    <property type="nucleotide sequence ID" value="NZ_JAVCYS010000002.1"/>
</dbReference>
<keyword evidence="2" id="KW-1185">Reference proteome</keyword>
<reference evidence="1" key="1">
    <citation type="submission" date="2023-08" db="EMBL/GenBank/DDBJ databases">
        <title>Functional annotation and safety assessment of Bacillus stercoris.</title>
        <authorList>
            <person name="Pandit N.T."/>
            <person name="Ahir S.V."/>
            <person name="Chauhan D.A."/>
            <person name="Bose A."/>
            <person name="Dunlap C."/>
            <person name="Doshi J.A."/>
        </authorList>
    </citation>
    <scope>NUCLEOTIDE SEQUENCE</scope>
    <source>
        <strain evidence="1">ZBMF30</strain>
    </source>
</reference>
<dbReference type="Proteomes" id="UP001177898">
    <property type="component" value="Unassembled WGS sequence"/>
</dbReference>
<name>A0ABU0V228_9BACI</name>
<comment type="caution">
    <text evidence="1">The sequence shown here is derived from an EMBL/GenBank/DDBJ whole genome shotgun (WGS) entry which is preliminary data.</text>
</comment>
<organism evidence="1 2">
    <name type="scientific">Bacillus stercoris</name>
    <dbReference type="NCBI Taxonomy" id="2054641"/>
    <lineage>
        <taxon>Bacteria</taxon>
        <taxon>Bacillati</taxon>
        <taxon>Bacillota</taxon>
        <taxon>Bacilli</taxon>
        <taxon>Bacillales</taxon>
        <taxon>Bacillaceae</taxon>
        <taxon>Bacillus</taxon>
    </lineage>
</organism>
<evidence type="ECO:0000313" key="1">
    <source>
        <dbReference type="EMBL" id="MDQ1850973.1"/>
    </source>
</evidence>
<dbReference type="EMBL" id="JAVCYS010000002">
    <property type="protein sequence ID" value="MDQ1850973.1"/>
    <property type="molecule type" value="Genomic_DNA"/>
</dbReference>
<gene>
    <name evidence="1" type="ORF">RAQ16_00950</name>
</gene>